<accession>N2BJY8</accession>
<dbReference type="EMBL" id="AQFT01000014">
    <property type="protein sequence ID" value="EMZ37139.1"/>
    <property type="molecule type" value="Genomic_DNA"/>
</dbReference>
<organism evidence="12 13">
    <name type="scientific">Eubacterium plexicaudatum ASF492</name>
    <dbReference type="NCBI Taxonomy" id="1235802"/>
    <lineage>
        <taxon>Bacteria</taxon>
        <taxon>Bacillati</taxon>
        <taxon>Bacillota</taxon>
        <taxon>Clostridia</taxon>
        <taxon>Eubacteriales</taxon>
        <taxon>Eubacteriaceae</taxon>
        <taxon>Eubacterium</taxon>
    </lineage>
</organism>
<dbReference type="InterPro" id="IPR014729">
    <property type="entry name" value="Rossmann-like_a/b/a_fold"/>
</dbReference>
<evidence type="ECO:0000256" key="9">
    <source>
        <dbReference type="ARBA" id="ARBA00048721"/>
    </source>
</evidence>
<dbReference type="GO" id="GO:0009435">
    <property type="term" value="P:NAD+ biosynthetic process"/>
    <property type="evidence" value="ECO:0007669"/>
    <property type="project" value="UniProtKB-UniRule"/>
</dbReference>
<evidence type="ECO:0000313" key="12">
    <source>
        <dbReference type="EMBL" id="EMZ37139.1"/>
    </source>
</evidence>
<keyword evidence="8 10" id="KW-0520">NAD</keyword>
<dbReference type="UniPathway" id="UPA00253">
    <property type="reaction ID" value="UER00332"/>
</dbReference>
<evidence type="ECO:0000256" key="3">
    <source>
        <dbReference type="ARBA" id="ARBA00022642"/>
    </source>
</evidence>
<dbReference type="NCBIfam" id="NF000840">
    <property type="entry name" value="PRK00071.1-3"/>
    <property type="match status" value="1"/>
</dbReference>
<dbReference type="STRING" id="1235802.C823_00482"/>
<evidence type="ECO:0000256" key="2">
    <source>
        <dbReference type="ARBA" id="ARBA00005019"/>
    </source>
</evidence>
<dbReference type="HOGENOM" id="CLU_069765_0_1_9"/>
<evidence type="ECO:0000256" key="4">
    <source>
        <dbReference type="ARBA" id="ARBA00022679"/>
    </source>
</evidence>
<evidence type="ECO:0000313" key="13">
    <source>
        <dbReference type="Proteomes" id="UP000012589"/>
    </source>
</evidence>
<evidence type="ECO:0000256" key="10">
    <source>
        <dbReference type="HAMAP-Rule" id="MF_00244"/>
    </source>
</evidence>
<comment type="similarity">
    <text evidence="10">Belongs to the NadD family.</text>
</comment>
<dbReference type="InterPro" id="IPR005248">
    <property type="entry name" value="NadD/NMNAT"/>
</dbReference>
<keyword evidence="5 10" id="KW-0548">Nucleotidyltransferase</keyword>
<dbReference type="InterPro" id="IPR004821">
    <property type="entry name" value="Cyt_trans-like"/>
</dbReference>
<dbReference type="PANTHER" id="PTHR39321:SF3">
    <property type="entry name" value="PHOSPHOPANTETHEINE ADENYLYLTRANSFERASE"/>
    <property type="match status" value="1"/>
</dbReference>
<dbReference type="Proteomes" id="UP000012589">
    <property type="component" value="Unassembled WGS sequence"/>
</dbReference>
<comment type="pathway">
    <text evidence="2 10">Cofactor biosynthesis; NAD(+) biosynthesis; deamido-NAD(+) from nicotinate D-ribonucleotide: step 1/1.</text>
</comment>
<dbReference type="GO" id="GO:0004515">
    <property type="term" value="F:nicotinate-nucleotide adenylyltransferase activity"/>
    <property type="evidence" value="ECO:0007669"/>
    <property type="project" value="UniProtKB-UniRule"/>
</dbReference>
<evidence type="ECO:0000259" key="11">
    <source>
        <dbReference type="Pfam" id="PF01467"/>
    </source>
</evidence>
<evidence type="ECO:0000256" key="8">
    <source>
        <dbReference type="ARBA" id="ARBA00023027"/>
    </source>
</evidence>
<evidence type="ECO:0000256" key="5">
    <source>
        <dbReference type="ARBA" id="ARBA00022695"/>
    </source>
</evidence>
<evidence type="ECO:0000256" key="1">
    <source>
        <dbReference type="ARBA" id="ARBA00002324"/>
    </source>
</evidence>
<dbReference type="PATRIC" id="fig|1235802.3.peg.506"/>
<comment type="function">
    <text evidence="1 10">Catalyzes the reversible adenylation of nicotinate mononucleotide (NaMN) to nicotinic acid adenine dinucleotide (NaAD).</text>
</comment>
<dbReference type="EC" id="2.7.7.18" evidence="10"/>
<sequence>MDEKSKKCRIGLMGGTFNPIHYGHLLIAENAYEQFQLDEVIFIPTGQSPHKDAEQILCAEERMEMIRIAIADNSHFSCSDYEIRSEGISYTYLTVRAFYERRADSDLFFIMGADSLAYFDSWMRPDEISRMSTILVAVRDGLNLTELFPIREFLQQKYGTKIGFINTPNFSVSSRMIRQRMEKRHSIRYLVPEAVERYLKEHDVYHSFCETCMKTRSTGKTLGESK</sequence>
<gene>
    <name evidence="10" type="primary">nadD</name>
    <name evidence="12" type="ORF">C823_00482</name>
</gene>
<dbReference type="eggNOG" id="COG1057">
    <property type="taxonomic scope" value="Bacteria"/>
</dbReference>
<keyword evidence="4 10" id="KW-0808">Transferase</keyword>
<dbReference type="GO" id="GO:0005524">
    <property type="term" value="F:ATP binding"/>
    <property type="evidence" value="ECO:0007669"/>
    <property type="project" value="UniProtKB-KW"/>
</dbReference>
<dbReference type="NCBIfam" id="TIGR00125">
    <property type="entry name" value="cyt_tran_rel"/>
    <property type="match status" value="1"/>
</dbReference>
<dbReference type="HAMAP" id="MF_00244">
    <property type="entry name" value="NaMN_adenylyltr"/>
    <property type="match status" value="1"/>
</dbReference>
<dbReference type="AlphaFoldDB" id="N2BJY8"/>
<dbReference type="OrthoDB" id="5295945at2"/>
<dbReference type="PANTHER" id="PTHR39321">
    <property type="entry name" value="NICOTINATE-NUCLEOTIDE ADENYLYLTRANSFERASE-RELATED"/>
    <property type="match status" value="1"/>
</dbReference>
<dbReference type="CDD" id="cd02165">
    <property type="entry name" value="NMNAT"/>
    <property type="match status" value="1"/>
</dbReference>
<reference evidence="12 13" key="1">
    <citation type="journal article" date="2014" name="Genome Announc.">
        <title>Draft genome sequences of the altered schaedler flora, a defined bacterial community from gnotobiotic mice.</title>
        <authorList>
            <person name="Wannemuehler M.J."/>
            <person name="Overstreet A.M."/>
            <person name="Ward D.V."/>
            <person name="Phillips G.J."/>
        </authorList>
    </citation>
    <scope>NUCLEOTIDE SEQUENCE [LARGE SCALE GENOMIC DNA]</scope>
    <source>
        <strain evidence="12 13">ASF492</strain>
    </source>
</reference>
<keyword evidence="3 10" id="KW-0662">Pyridine nucleotide biosynthesis</keyword>
<feature type="domain" description="Cytidyltransferase-like" evidence="11">
    <location>
        <begin position="12"/>
        <end position="180"/>
    </location>
</feature>
<comment type="caution">
    <text evidence="12">The sequence shown here is derived from an EMBL/GenBank/DDBJ whole genome shotgun (WGS) entry which is preliminary data.</text>
</comment>
<dbReference type="Pfam" id="PF01467">
    <property type="entry name" value="CTP_transf_like"/>
    <property type="match status" value="1"/>
</dbReference>
<dbReference type="NCBIfam" id="TIGR00482">
    <property type="entry name" value="nicotinate (nicotinamide) nucleotide adenylyltransferase"/>
    <property type="match status" value="1"/>
</dbReference>
<protein>
    <recommendedName>
        <fullName evidence="10">Probable nicotinate-nucleotide adenylyltransferase</fullName>
        <ecNumber evidence="10">2.7.7.18</ecNumber>
    </recommendedName>
    <alternativeName>
        <fullName evidence="10">Deamido-NAD(+) diphosphorylase</fullName>
    </alternativeName>
    <alternativeName>
        <fullName evidence="10">Deamido-NAD(+) pyrophosphorylase</fullName>
    </alternativeName>
    <alternativeName>
        <fullName evidence="10">Nicotinate mononucleotide adenylyltransferase</fullName>
        <shortName evidence="10">NaMN adenylyltransferase</shortName>
    </alternativeName>
</protein>
<comment type="catalytic activity">
    <reaction evidence="9 10">
        <text>nicotinate beta-D-ribonucleotide + ATP + H(+) = deamido-NAD(+) + diphosphate</text>
        <dbReference type="Rhea" id="RHEA:22860"/>
        <dbReference type="ChEBI" id="CHEBI:15378"/>
        <dbReference type="ChEBI" id="CHEBI:30616"/>
        <dbReference type="ChEBI" id="CHEBI:33019"/>
        <dbReference type="ChEBI" id="CHEBI:57502"/>
        <dbReference type="ChEBI" id="CHEBI:58437"/>
        <dbReference type="EC" id="2.7.7.18"/>
    </reaction>
</comment>
<keyword evidence="6 10" id="KW-0547">Nucleotide-binding</keyword>
<name>N2BJY8_9FIRM</name>
<dbReference type="Gene3D" id="3.40.50.620">
    <property type="entry name" value="HUPs"/>
    <property type="match status" value="1"/>
</dbReference>
<keyword evidence="13" id="KW-1185">Reference proteome</keyword>
<dbReference type="SUPFAM" id="SSF52374">
    <property type="entry name" value="Nucleotidylyl transferase"/>
    <property type="match status" value="1"/>
</dbReference>
<keyword evidence="7 10" id="KW-0067">ATP-binding</keyword>
<proteinExistence type="inferred from homology"/>
<evidence type="ECO:0000256" key="7">
    <source>
        <dbReference type="ARBA" id="ARBA00022840"/>
    </source>
</evidence>
<evidence type="ECO:0000256" key="6">
    <source>
        <dbReference type="ARBA" id="ARBA00022741"/>
    </source>
</evidence>